<dbReference type="RefSeq" id="WP_104144278.1">
    <property type="nucleotide sequence ID" value="NZ_PREU01000007.1"/>
</dbReference>
<dbReference type="Proteomes" id="UP000239990">
    <property type="component" value="Unassembled WGS sequence"/>
</dbReference>
<dbReference type="Pfam" id="PF16976">
    <property type="entry name" value="RcpC"/>
    <property type="match status" value="1"/>
</dbReference>
<evidence type="ECO:0000259" key="2">
    <source>
        <dbReference type="SMART" id="SM00858"/>
    </source>
</evidence>
<evidence type="ECO:0000313" key="4">
    <source>
        <dbReference type="Proteomes" id="UP000239990"/>
    </source>
</evidence>
<dbReference type="OrthoDB" id="8776995at2"/>
<feature type="compositionally biased region" description="Basic and acidic residues" evidence="1">
    <location>
        <begin position="310"/>
        <end position="322"/>
    </location>
</feature>
<reference evidence="3 4" key="1">
    <citation type="submission" date="2018-02" db="EMBL/GenBank/DDBJ databases">
        <title>Draft Genome of Achromobacter spanius stain 6.</title>
        <authorList>
            <person name="Gunasekera T.S."/>
            <person name="Radwan O."/>
            <person name="Ruiz O.N."/>
        </authorList>
    </citation>
    <scope>NUCLEOTIDE SEQUENCE [LARGE SCALE GENOMIC DNA]</scope>
    <source>
        <strain evidence="3 4">6</strain>
    </source>
</reference>
<feature type="region of interest" description="Disordered" evidence="1">
    <location>
        <begin position="284"/>
        <end position="322"/>
    </location>
</feature>
<feature type="domain" description="SAF" evidence="2">
    <location>
        <begin position="55"/>
        <end position="116"/>
    </location>
</feature>
<gene>
    <name evidence="3" type="primary">cpaB</name>
    <name evidence="3" type="ORF">C4E15_16525</name>
</gene>
<dbReference type="NCBIfam" id="TIGR03177">
    <property type="entry name" value="pilus_cpaB"/>
    <property type="match status" value="1"/>
</dbReference>
<dbReference type="SMART" id="SM00858">
    <property type="entry name" value="SAF"/>
    <property type="match status" value="1"/>
</dbReference>
<protein>
    <submittedName>
        <fullName evidence="3">Flp pilus assembly protein CpaB</fullName>
    </submittedName>
</protein>
<dbReference type="CDD" id="cd11614">
    <property type="entry name" value="SAF_CpaB_FlgA_like"/>
    <property type="match status" value="1"/>
</dbReference>
<dbReference type="InterPro" id="IPR013974">
    <property type="entry name" value="SAF"/>
</dbReference>
<sequence>MSSISKIIAGVLLVAGLVLAFLAWRLASHSGPPPANPSPVATAPAATPAPQVALHDVVVAKEAIAAGTRIDAATMLTVAQWQVALSNSFNTPAPLEGAVARVDIAAGDPIVPSLLAQGLAKQLKPGERAVAIAVDEVVGGGNRIAPGDLVDVFFMVEKGQEISGGQARLLQSQLRVLAFGKSSVDGPEEKSVLQQGPGQPARTAVLAVPVEQINELILASRAGRLQLALRPVGDDAVPDATLFAKRGTVLPTRADLTPAQREALLTGPNRAFAGDSLVQLEGATPAARAPANRVSAPTAGSGGGGGRTVEIVRGDKSERVRY</sequence>
<organism evidence="3 4">
    <name type="scientific">Achromobacter spanius</name>
    <dbReference type="NCBI Taxonomy" id="217203"/>
    <lineage>
        <taxon>Bacteria</taxon>
        <taxon>Pseudomonadati</taxon>
        <taxon>Pseudomonadota</taxon>
        <taxon>Betaproteobacteria</taxon>
        <taxon>Burkholderiales</taxon>
        <taxon>Alcaligenaceae</taxon>
        <taxon>Achromobacter</taxon>
    </lineage>
</organism>
<proteinExistence type="predicted"/>
<accession>A0A2S5GPG1</accession>
<dbReference type="EMBL" id="PREU01000007">
    <property type="protein sequence ID" value="PPA74967.1"/>
    <property type="molecule type" value="Genomic_DNA"/>
</dbReference>
<evidence type="ECO:0000256" key="1">
    <source>
        <dbReference type="SAM" id="MobiDB-lite"/>
    </source>
</evidence>
<dbReference type="AlphaFoldDB" id="A0A2S5GPG1"/>
<name>A0A2S5GPG1_9BURK</name>
<dbReference type="InterPro" id="IPR017592">
    <property type="entry name" value="Pilus_assmbl_Flp-typ_CpaB"/>
</dbReference>
<evidence type="ECO:0000313" key="3">
    <source>
        <dbReference type="EMBL" id="PPA74967.1"/>
    </source>
</evidence>
<comment type="caution">
    <text evidence="3">The sequence shown here is derived from an EMBL/GenBank/DDBJ whole genome shotgun (WGS) entry which is preliminary data.</text>
</comment>
<dbReference type="InterPro" id="IPR031571">
    <property type="entry name" value="RcpC_dom"/>
</dbReference>
<dbReference type="Pfam" id="PF08666">
    <property type="entry name" value="SAF"/>
    <property type="match status" value="1"/>
</dbReference>